<dbReference type="InterPro" id="IPR001789">
    <property type="entry name" value="Sig_transdc_resp-reg_receiver"/>
</dbReference>
<dbReference type="SMART" id="SM00448">
    <property type="entry name" value="REC"/>
    <property type="match status" value="1"/>
</dbReference>
<dbReference type="Proteomes" id="UP001517247">
    <property type="component" value="Unassembled WGS sequence"/>
</dbReference>
<dbReference type="Pfam" id="PF00072">
    <property type="entry name" value="Response_reg"/>
    <property type="match status" value="1"/>
</dbReference>
<organism evidence="8 9">
    <name type="scientific">Pedobacter ureilyticus</name>
    <dbReference type="NCBI Taxonomy" id="1393051"/>
    <lineage>
        <taxon>Bacteria</taxon>
        <taxon>Pseudomonadati</taxon>
        <taxon>Bacteroidota</taxon>
        <taxon>Sphingobacteriia</taxon>
        <taxon>Sphingobacteriales</taxon>
        <taxon>Sphingobacteriaceae</taxon>
        <taxon>Pedobacter</taxon>
    </lineage>
</organism>
<keyword evidence="9" id="KW-1185">Reference proteome</keyword>
<dbReference type="InterPro" id="IPR011006">
    <property type="entry name" value="CheY-like_superfamily"/>
</dbReference>
<evidence type="ECO:0000256" key="2">
    <source>
        <dbReference type="ARBA" id="ARBA00023012"/>
    </source>
</evidence>
<evidence type="ECO:0000256" key="1">
    <source>
        <dbReference type="ARBA" id="ARBA00022553"/>
    </source>
</evidence>
<dbReference type="PANTHER" id="PTHR48111">
    <property type="entry name" value="REGULATOR OF RPOS"/>
    <property type="match status" value="1"/>
</dbReference>
<dbReference type="PROSITE" id="PS50110">
    <property type="entry name" value="RESPONSE_REGULATORY"/>
    <property type="match status" value="1"/>
</dbReference>
<sequence>MSRILIAEDEVLMLKALEFKLKKDGYEVDMASDGRQAMEKVKANTYDLILTDIMMPFVGGMEILSFIKNDPLKKNTPVLLISAVGLENVVLEGFSLGADDFIYKPFNLNELSVRIKRYIKQNEFN</sequence>
<gene>
    <name evidence="8" type="ORF">E6A44_001925</name>
</gene>
<protein>
    <submittedName>
        <fullName evidence="8">Response regulator transcription factor</fullName>
    </submittedName>
</protein>
<keyword evidence="2" id="KW-0902">Two-component regulatory system</keyword>
<comment type="caution">
    <text evidence="8">The sequence shown here is derived from an EMBL/GenBank/DDBJ whole genome shotgun (WGS) entry which is preliminary data.</text>
</comment>
<keyword evidence="4" id="KW-0238">DNA-binding</keyword>
<evidence type="ECO:0000256" key="5">
    <source>
        <dbReference type="ARBA" id="ARBA00023163"/>
    </source>
</evidence>
<feature type="modified residue" description="4-aspartylphosphate" evidence="6">
    <location>
        <position position="52"/>
    </location>
</feature>
<dbReference type="CDD" id="cd17574">
    <property type="entry name" value="REC_OmpR"/>
    <property type="match status" value="1"/>
</dbReference>
<evidence type="ECO:0000256" key="3">
    <source>
        <dbReference type="ARBA" id="ARBA00023015"/>
    </source>
</evidence>
<evidence type="ECO:0000256" key="6">
    <source>
        <dbReference type="PROSITE-ProRule" id="PRU00169"/>
    </source>
</evidence>
<feature type="domain" description="Response regulatory" evidence="7">
    <location>
        <begin position="3"/>
        <end position="119"/>
    </location>
</feature>
<evidence type="ECO:0000256" key="4">
    <source>
        <dbReference type="ARBA" id="ARBA00023125"/>
    </source>
</evidence>
<keyword evidence="5" id="KW-0804">Transcription</keyword>
<dbReference type="PANTHER" id="PTHR48111:SF1">
    <property type="entry name" value="TWO-COMPONENT RESPONSE REGULATOR ORR33"/>
    <property type="match status" value="1"/>
</dbReference>
<dbReference type="Gene3D" id="3.40.50.2300">
    <property type="match status" value="1"/>
</dbReference>
<name>A0ABW9J1A6_9SPHI</name>
<dbReference type="InterPro" id="IPR039420">
    <property type="entry name" value="WalR-like"/>
</dbReference>
<accession>A0ABW9J1A6</accession>
<reference evidence="8 9" key="1">
    <citation type="submission" date="2024-12" db="EMBL/GenBank/DDBJ databases">
        <authorList>
            <person name="Hu S."/>
        </authorList>
    </citation>
    <scope>NUCLEOTIDE SEQUENCE [LARGE SCALE GENOMIC DNA]</scope>
    <source>
        <strain evidence="8 9">THG-T11</strain>
    </source>
</reference>
<keyword evidence="1 6" id="KW-0597">Phosphoprotein</keyword>
<dbReference type="RefSeq" id="WP_138721476.1">
    <property type="nucleotide sequence ID" value="NZ_SSHJ02000001.1"/>
</dbReference>
<proteinExistence type="predicted"/>
<evidence type="ECO:0000259" key="7">
    <source>
        <dbReference type="PROSITE" id="PS50110"/>
    </source>
</evidence>
<dbReference type="EMBL" id="SSHJ02000001">
    <property type="protein sequence ID" value="MFN0254311.1"/>
    <property type="molecule type" value="Genomic_DNA"/>
</dbReference>
<evidence type="ECO:0000313" key="8">
    <source>
        <dbReference type="EMBL" id="MFN0254311.1"/>
    </source>
</evidence>
<evidence type="ECO:0000313" key="9">
    <source>
        <dbReference type="Proteomes" id="UP001517247"/>
    </source>
</evidence>
<keyword evidence="3" id="KW-0805">Transcription regulation</keyword>
<dbReference type="SUPFAM" id="SSF52172">
    <property type="entry name" value="CheY-like"/>
    <property type="match status" value="1"/>
</dbReference>